<proteinExistence type="predicted"/>
<dbReference type="Pfam" id="PF18551">
    <property type="entry name" value="TackOD1"/>
    <property type="match status" value="1"/>
</dbReference>
<name>A0A7X0JWR9_9GAMM</name>
<sequence length="465" mass="53205">MSVYHALVMRDDIAQPLEAIDGIEYTHLDHGGSDSAEFEYSTDFQLLLLNFSDASLAEQDQILWDLRSGKLDLPREIPVFCRQDSPLLEHLGDGLFEKRSQFHTFLDSFYERLEQLQKHTGSSPLDKFLAHAWPRADSSFGPRWQLQSHSSYQYPLLSCLGIEDQQKTLALWRQSDVIVERELVDRVRQCPRCDSEHLNYVDICPRCKSIDINSSVSLHCFTCGHVGEQGEFQLDTALRCPTCLTQLRHIGVDYDRPLERFHCASCDHRFIEGQVVASCHNGHRHKPDELKERRLYRYGLGPAADQIASVGRIFDNRALQWGESTSIENFSWLLRWTNTSAQRHKHQHLLLFLNWEGVAEAITQLGEARALAQIAELQERLHSVIRQTDVFAEIDADKAVILLCHTSVKWLDQIAAKLASIEAANDSSVLKLQVRNFPLPSKDLPENTQQWLLAQSNKLDIDDVI</sequence>
<protein>
    <submittedName>
        <fullName evidence="2">Putative Zn-ribbon and HTH transcriptional regulator</fullName>
    </submittedName>
</protein>
<reference evidence="2 3" key="1">
    <citation type="submission" date="2020-08" db="EMBL/GenBank/DDBJ databases">
        <title>Genomic Encyclopedia of Type Strains, Phase IV (KMG-IV): sequencing the most valuable type-strain genomes for metagenomic binning, comparative biology and taxonomic classification.</title>
        <authorList>
            <person name="Goeker M."/>
        </authorList>
    </citation>
    <scope>NUCLEOTIDE SEQUENCE [LARGE SCALE GENOMIC DNA]</scope>
    <source>
        <strain evidence="2 3">DSM 22368</strain>
    </source>
</reference>
<feature type="domain" description="Thaumarchaeal output" evidence="1">
    <location>
        <begin position="120"/>
        <end position="299"/>
    </location>
</feature>
<dbReference type="RefSeq" id="WP_166843319.1">
    <property type="nucleotide sequence ID" value="NZ_JAAONY010000004.1"/>
</dbReference>
<dbReference type="InParanoid" id="A0A7X0JWR9"/>
<accession>A0A7X0JWR9</accession>
<evidence type="ECO:0000259" key="1">
    <source>
        <dbReference type="Pfam" id="PF18551"/>
    </source>
</evidence>
<dbReference type="EMBL" id="JACHHT010000004">
    <property type="protein sequence ID" value="MBB6523674.1"/>
    <property type="molecule type" value="Genomic_DNA"/>
</dbReference>
<evidence type="ECO:0000313" key="2">
    <source>
        <dbReference type="EMBL" id="MBB6523674.1"/>
    </source>
</evidence>
<keyword evidence="3" id="KW-1185">Reference proteome</keyword>
<dbReference type="Proteomes" id="UP000528457">
    <property type="component" value="Unassembled WGS sequence"/>
</dbReference>
<organism evidence="2 3">
    <name type="scientific">Pseudoteredinibacter isoporae</name>
    <dbReference type="NCBI Taxonomy" id="570281"/>
    <lineage>
        <taxon>Bacteria</taxon>
        <taxon>Pseudomonadati</taxon>
        <taxon>Pseudomonadota</taxon>
        <taxon>Gammaproteobacteria</taxon>
        <taxon>Cellvibrionales</taxon>
        <taxon>Cellvibrionaceae</taxon>
        <taxon>Pseudoteredinibacter</taxon>
    </lineage>
</organism>
<evidence type="ECO:0000313" key="3">
    <source>
        <dbReference type="Proteomes" id="UP000528457"/>
    </source>
</evidence>
<dbReference type="InterPro" id="IPR040572">
    <property type="entry name" value="TackOD1"/>
</dbReference>
<dbReference type="AlphaFoldDB" id="A0A7X0JWR9"/>
<gene>
    <name evidence="2" type="ORF">HNR48_003988</name>
</gene>
<comment type="caution">
    <text evidence="2">The sequence shown here is derived from an EMBL/GenBank/DDBJ whole genome shotgun (WGS) entry which is preliminary data.</text>
</comment>